<dbReference type="GO" id="GO:0061503">
    <property type="term" value="F:tRNA threonylcarbamoyladenosine dehydratase"/>
    <property type="evidence" value="ECO:0007669"/>
    <property type="project" value="TreeGrafter"/>
</dbReference>
<keyword evidence="3" id="KW-0808">Transferase</keyword>
<evidence type="ECO:0000313" key="4">
    <source>
        <dbReference type="Proteomes" id="UP000324159"/>
    </source>
</evidence>
<dbReference type="RefSeq" id="WP_148896850.1">
    <property type="nucleotide sequence ID" value="NZ_VNIB01000014.1"/>
</dbReference>
<comment type="caution">
    <text evidence="3">The sequence shown here is derived from an EMBL/GenBank/DDBJ whole genome shotgun (WGS) entry which is preliminary data.</text>
</comment>
<dbReference type="SUPFAM" id="SSF69572">
    <property type="entry name" value="Activating enzymes of the ubiquitin-like proteins"/>
    <property type="match status" value="1"/>
</dbReference>
<evidence type="ECO:0000313" key="3">
    <source>
        <dbReference type="EMBL" id="TYO96378.1"/>
    </source>
</evidence>
<dbReference type="InterPro" id="IPR035985">
    <property type="entry name" value="Ubiquitin-activating_enz"/>
</dbReference>
<dbReference type="Gene3D" id="3.40.50.720">
    <property type="entry name" value="NAD(P)-binding Rossmann-like Domain"/>
    <property type="match status" value="1"/>
</dbReference>
<dbReference type="NCBIfam" id="NF006395">
    <property type="entry name" value="PRK08644.1"/>
    <property type="match status" value="1"/>
</dbReference>
<dbReference type="Proteomes" id="UP000324159">
    <property type="component" value="Unassembled WGS sequence"/>
</dbReference>
<dbReference type="CDD" id="cd01487">
    <property type="entry name" value="E1_ThiF_like"/>
    <property type="match status" value="1"/>
</dbReference>
<evidence type="ECO:0000259" key="1">
    <source>
        <dbReference type="Pfam" id="PF00899"/>
    </source>
</evidence>
<accession>A0A5D3WJ36</accession>
<dbReference type="GO" id="GO:0061504">
    <property type="term" value="P:cyclic threonylcarbamoyladenosine biosynthetic process"/>
    <property type="evidence" value="ECO:0007669"/>
    <property type="project" value="TreeGrafter"/>
</dbReference>
<dbReference type="EMBL" id="VNIB01000014">
    <property type="protein sequence ID" value="TYO96378.1"/>
    <property type="molecule type" value="Genomic_DNA"/>
</dbReference>
<dbReference type="NCBIfam" id="TIGR02354">
    <property type="entry name" value="thiF_fam2"/>
    <property type="match status" value="1"/>
</dbReference>
<dbReference type="OrthoDB" id="9804286at2"/>
<proteinExistence type="predicted"/>
<keyword evidence="4" id="KW-1185">Reference proteome</keyword>
<reference evidence="3 4" key="1">
    <citation type="submission" date="2019-07" db="EMBL/GenBank/DDBJ databases">
        <title>Genomic Encyclopedia of Type Strains, Phase IV (KMG-IV): sequencing the most valuable type-strain genomes for metagenomic binning, comparative biology and taxonomic classification.</title>
        <authorList>
            <person name="Goeker M."/>
        </authorList>
    </citation>
    <scope>NUCLEOTIDE SEQUENCE [LARGE SCALE GENOMIC DNA]</scope>
    <source>
        <strain evidence="3 4">SS015</strain>
    </source>
</reference>
<dbReference type="GO" id="GO:0016779">
    <property type="term" value="F:nucleotidyltransferase activity"/>
    <property type="evidence" value="ECO:0007669"/>
    <property type="project" value="UniProtKB-KW"/>
</dbReference>
<dbReference type="PANTHER" id="PTHR43267">
    <property type="entry name" value="TRNA THREONYLCARBAMOYLADENOSINE DEHYDRATASE"/>
    <property type="match status" value="1"/>
</dbReference>
<dbReference type="GO" id="GO:0008641">
    <property type="term" value="F:ubiquitin-like modifier activating enzyme activity"/>
    <property type="evidence" value="ECO:0007669"/>
    <property type="project" value="InterPro"/>
</dbReference>
<dbReference type="AlphaFoldDB" id="A0A5D3WJ36"/>
<feature type="domain" description="ThiS-like ubiquitin" evidence="2">
    <location>
        <begin position="1"/>
        <end position="56"/>
    </location>
</feature>
<dbReference type="Pfam" id="PF00899">
    <property type="entry name" value="ThiF"/>
    <property type="match status" value="1"/>
</dbReference>
<protein>
    <submittedName>
        <fullName evidence="3">Sulfur carrier protein ThiS adenylyltransferase</fullName>
    </submittedName>
</protein>
<keyword evidence="3" id="KW-0548">Nucleotidyltransferase</keyword>
<dbReference type="InterPro" id="IPR032726">
    <property type="entry name" value="ThiS-like_dom"/>
</dbReference>
<name>A0A5D3WJ36_9BACT</name>
<feature type="domain" description="THIF-type NAD/FAD binding fold" evidence="1">
    <location>
        <begin position="77"/>
        <end position="264"/>
    </location>
</feature>
<dbReference type="InterPro" id="IPR000594">
    <property type="entry name" value="ThiF_NAD_FAD-bd"/>
</dbReference>
<organism evidence="3 4">
    <name type="scientific">Geothermobacter ehrlichii</name>
    <dbReference type="NCBI Taxonomy" id="213224"/>
    <lineage>
        <taxon>Bacteria</taxon>
        <taxon>Pseudomonadati</taxon>
        <taxon>Thermodesulfobacteriota</taxon>
        <taxon>Desulfuromonadia</taxon>
        <taxon>Desulfuromonadales</taxon>
        <taxon>Geothermobacteraceae</taxon>
        <taxon>Geothermobacter</taxon>
    </lineage>
</organism>
<dbReference type="InterPro" id="IPR045886">
    <property type="entry name" value="ThiF/MoeB/HesA"/>
</dbReference>
<evidence type="ECO:0000259" key="2">
    <source>
        <dbReference type="Pfam" id="PF14453"/>
    </source>
</evidence>
<gene>
    <name evidence="3" type="ORF">EDC39_11485</name>
</gene>
<dbReference type="InterPro" id="IPR012729">
    <property type="entry name" value="ThiF_fam2"/>
</dbReference>
<dbReference type="Pfam" id="PF14453">
    <property type="entry name" value="ThiS-like"/>
    <property type="match status" value="1"/>
</dbReference>
<sequence>MKVFVNERPVDTEAASIFALRDQLKPDADIVIRNGFPVDSDAPLREGDRVVLIRRGEIPPAEELEALLVARHTPGVHERVKKACVGIAGVGGLGSAVAVALARLGVGRLILADFDIVEPSNLNRQQYFIDQLGLPKVQAMEQNLRRINPYVAIEGHQVRLTAKNVPQIFGQADVLVEAFDRADQKAMLLESFRLGCPGKPVVAASGMAGFGPANTVVTRRRGRTFYLVGDGTSAAGPGEGLMAPRVGVAAHHQANAVLRLLIGLDAEGEDA</sequence>
<dbReference type="PANTHER" id="PTHR43267:SF3">
    <property type="entry name" value="THIF PROTEIN"/>
    <property type="match status" value="1"/>
</dbReference>